<accession>A0ACB8U5W7</accession>
<evidence type="ECO:0000313" key="2">
    <source>
        <dbReference type="Proteomes" id="UP001055072"/>
    </source>
</evidence>
<name>A0ACB8U5W7_9APHY</name>
<evidence type="ECO:0000313" key="1">
    <source>
        <dbReference type="EMBL" id="KAI0089782.1"/>
    </source>
</evidence>
<keyword evidence="2" id="KW-1185">Reference proteome</keyword>
<gene>
    <name evidence="1" type="ORF">BDY19DRAFT_940798</name>
</gene>
<comment type="caution">
    <text evidence="1">The sequence shown here is derived from an EMBL/GenBank/DDBJ whole genome shotgun (WGS) entry which is preliminary data.</text>
</comment>
<proteinExistence type="predicted"/>
<protein>
    <submittedName>
        <fullName evidence="1">Uncharacterized protein</fullName>
    </submittedName>
</protein>
<dbReference type="EMBL" id="MU274909">
    <property type="protein sequence ID" value="KAI0089782.1"/>
    <property type="molecule type" value="Genomic_DNA"/>
</dbReference>
<organism evidence="1 2">
    <name type="scientific">Irpex rosettiformis</name>
    <dbReference type="NCBI Taxonomy" id="378272"/>
    <lineage>
        <taxon>Eukaryota</taxon>
        <taxon>Fungi</taxon>
        <taxon>Dikarya</taxon>
        <taxon>Basidiomycota</taxon>
        <taxon>Agaricomycotina</taxon>
        <taxon>Agaricomycetes</taxon>
        <taxon>Polyporales</taxon>
        <taxon>Irpicaceae</taxon>
        <taxon>Irpex</taxon>
    </lineage>
</organism>
<dbReference type="Proteomes" id="UP001055072">
    <property type="component" value="Unassembled WGS sequence"/>
</dbReference>
<reference evidence="1" key="1">
    <citation type="journal article" date="2021" name="Environ. Microbiol.">
        <title>Gene family expansions and transcriptome signatures uncover fungal adaptations to wood decay.</title>
        <authorList>
            <person name="Hage H."/>
            <person name="Miyauchi S."/>
            <person name="Viragh M."/>
            <person name="Drula E."/>
            <person name="Min B."/>
            <person name="Chaduli D."/>
            <person name="Navarro D."/>
            <person name="Favel A."/>
            <person name="Norest M."/>
            <person name="Lesage-Meessen L."/>
            <person name="Balint B."/>
            <person name="Merenyi Z."/>
            <person name="de Eugenio L."/>
            <person name="Morin E."/>
            <person name="Martinez A.T."/>
            <person name="Baldrian P."/>
            <person name="Stursova M."/>
            <person name="Martinez M.J."/>
            <person name="Novotny C."/>
            <person name="Magnuson J.K."/>
            <person name="Spatafora J.W."/>
            <person name="Maurice S."/>
            <person name="Pangilinan J."/>
            <person name="Andreopoulos W."/>
            <person name="LaButti K."/>
            <person name="Hundley H."/>
            <person name="Na H."/>
            <person name="Kuo A."/>
            <person name="Barry K."/>
            <person name="Lipzen A."/>
            <person name="Henrissat B."/>
            <person name="Riley R."/>
            <person name="Ahrendt S."/>
            <person name="Nagy L.G."/>
            <person name="Grigoriev I.V."/>
            <person name="Martin F."/>
            <person name="Rosso M.N."/>
        </authorList>
    </citation>
    <scope>NUCLEOTIDE SEQUENCE</scope>
    <source>
        <strain evidence="1">CBS 384.51</strain>
    </source>
</reference>
<sequence>MLAFQPTQSLRLCVHLVAKLTTRPTTGDGGERLRATTPLLNRPLHRRQSGYSTLLVPGDQRVVTALRVAGDPRPCATNHRLLSTMSSKAYVQPLVESTSVFKDGLFNGKVLFCTGGGSGICKEMTRAMMRHGANVAIVGRKFDRLVQSAEDLSKDTGRECLPVQADVRQPKALQEAVAKTIDKFGRIDFVICGAAGNFLAPISGLSENAFRTVIEIDTLGTYHTIKATLPHVRKTKGSYIHVSATLHYKGTPYQVHVSAAKAAVDATSAVLAVEEGPNGIRSNVIAPGPIGGTEGMDRLGTKGVDGDQRIPAGRFGDKRDIANTAVFLFSDAASFITGQVIVVDGGAEHLRTTQLPYPQSVLNPASVQELIRPRL</sequence>